<dbReference type="GO" id="GO:0045892">
    <property type="term" value="P:negative regulation of DNA-templated transcription"/>
    <property type="evidence" value="ECO:0007669"/>
    <property type="project" value="InterPro"/>
</dbReference>
<gene>
    <name evidence="11" type="primary">flgM</name>
    <name evidence="11" type="ORF">HPTL_1554</name>
</gene>
<dbReference type="NCBIfam" id="TIGR03824">
    <property type="entry name" value="FlgM_jcvi"/>
    <property type="match status" value="1"/>
</dbReference>
<dbReference type="Proteomes" id="UP000262004">
    <property type="component" value="Chromosome"/>
</dbReference>
<keyword evidence="5" id="KW-0805">Transcription regulation</keyword>
<evidence type="ECO:0000256" key="7">
    <source>
        <dbReference type="ARBA" id="ARBA00024739"/>
    </source>
</evidence>
<accession>A0A2Z6DZ36</accession>
<protein>
    <recommendedName>
        <fullName evidence="2">Negative regulator of flagellin synthesis</fullName>
    </recommendedName>
    <alternativeName>
        <fullName evidence="8">Anti-sigma-28 factor</fullName>
    </alternativeName>
</protein>
<evidence type="ECO:0000313" key="12">
    <source>
        <dbReference type="Proteomes" id="UP000262004"/>
    </source>
</evidence>
<dbReference type="SUPFAM" id="SSF101498">
    <property type="entry name" value="Anti-sigma factor FlgM"/>
    <property type="match status" value="1"/>
</dbReference>
<dbReference type="EMBL" id="AP018558">
    <property type="protein sequence ID" value="BBD77814.1"/>
    <property type="molecule type" value="Genomic_DNA"/>
</dbReference>
<keyword evidence="3" id="KW-0678">Repressor</keyword>
<comment type="function">
    <text evidence="7">Responsible for the coupling of flagellin expression to flagellar assembly by preventing expression of the flagellin genes when a component of the middle class of proteins is defective. It negatively regulates flagellar genes by inhibiting the activity of FliA by directly binding to FliA.</text>
</comment>
<reference evidence="11 12" key="1">
    <citation type="submission" date="2018-04" db="EMBL/GenBank/DDBJ databases">
        <title>Complete genome sequence of Hydrogenophilus thermoluteolus TH-1.</title>
        <authorList>
            <person name="Arai H."/>
        </authorList>
    </citation>
    <scope>NUCLEOTIDE SEQUENCE [LARGE SCALE GENOMIC DNA]</scope>
    <source>
        <strain evidence="11 12">TH-1</strain>
    </source>
</reference>
<keyword evidence="11" id="KW-0969">Cilium</keyword>
<sequence>MKIDKPILPPGGDPSVRGTPSTRKPEPGPGGGRLPPPPSASADETVALSSRASLLARAEQMMNEVPEIDWQRVETLRAAIQSGQFRIHPEKIADSLVREVEALLHSES</sequence>
<evidence type="ECO:0000256" key="6">
    <source>
        <dbReference type="ARBA" id="ARBA00023163"/>
    </source>
</evidence>
<organism evidence="11 12">
    <name type="scientific">Hydrogenophilus thermoluteolus</name>
    <name type="common">Pseudomonas hydrogenothermophila</name>
    <dbReference type="NCBI Taxonomy" id="297"/>
    <lineage>
        <taxon>Bacteria</taxon>
        <taxon>Pseudomonadati</taxon>
        <taxon>Pseudomonadota</taxon>
        <taxon>Hydrogenophilia</taxon>
        <taxon>Hydrogenophilales</taxon>
        <taxon>Hydrogenophilaceae</taxon>
        <taxon>Hydrogenophilus</taxon>
    </lineage>
</organism>
<keyword evidence="4" id="KW-1005">Bacterial flagellum biogenesis</keyword>
<dbReference type="OrthoDB" id="5298032at2"/>
<keyword evidence="11" id="KW-0966">Cell projection</keyword>
<evidence type="ECO:0000256" key="2">
    <source>
        <dbReference type="ARBA" id="ARBA00017823"/>
    </source>
</evidence>
<keyword evidence="6" id="KW-0804">Transcription</keyword>
<evidence type="ECO:0000313" key="11">
    <source>
        <dbReference type="EMBL" id="BBD77814.1"/>
    </source>
</evidence>
<dbReference type="AlphaFoldDB" id="A0A2Z6DZ36"/>
<dbReference type="InterPro" id="IPR031316">
    <property type="entry name" value="FlgM_C"/>
</dbReference>
<name>A0A2Z6DZ36_HYDTE</name>
<keyword evidence="11" id="KW-0282">Flagellum</keyword>
<feature type="domain" description="Anti-sigma-28 factor FlgM C-terminal" evidence="10">
    <location>
        <begin position="45"/>
        <end position="97"/>
    </location>
</feature>
<evidence type="ECO:0000256" key="5">
    <source>
        <dbReference type="ARBA" id="ARBA00023015"/>
    </source>
</evidence>
<evidence type="ECO:0000256" key="8">
    <source>
        <dbReference type="ARBA" id="ARBA00030117"/>
    </source>
</evidence>
<evidence type="ECO:0000256" key="4">
    <source>
        <dbReference type="ARBA" id="ARBA00022795"/>
    </source>
</evidence>
<feature type="region of interest" description="Disordered" evidence="9">
    <location>
        <begin position="1"/>
        <end position="47"/>
    </location>
</feature>
<dbReference type="KEGG" id="htl:HPTL_1554"/>
<evidence type="ECO:0000259" key="10">
    <source>
        <dbReference type="Pfam" id="PF04316"/>
    </source>
</evidence>
<evidence type="ECO:0000256" key="3">
    <source>
        <dbReference type="ARBA" id="ARBA00022491"/>
    </source>
</evidence>
<proteinExistence type="inferred from homology"/>
<comment type="similarity">
    <text evidence="1">Belongs to the FlgM family.</text>
</comment>
<dbReference type="GO" id="GO:0044781">
    <property type="term" value="P:bacterial-type flagellum organization"/>
    <property type="evidence" value="ECO:0007669"/>
    <property type="project" value="UniProtKB-KW"/>
</dbReference>
<keyword evidence="12" id="KW-1185">Reference proteome</keyword>
<dbReference type="Pfam" id="PF04316">
    <property type="entry name" value="FlgM"/>
    <property type="match status" value="1"/>
</dbReference>
<evidence type="ECO:0000256" key="1">
    <source>
        <dbReference type="ARBA" id="ARBA00005322"/>
    </source>
</evidence>
<dbReference type="InterPro" id="IPR007412">
    <property type="entry name" value="FlgM"/>
</dbReference>
<dbReference type="RefSeq" id="WP_119335518.1">
    <property type="nucleotide sequence ID" value="NZ_AP018558.1"/>
</dbReference>
<evidence type="ECO:0000256" key="9">
    <source>
        <dbReference type="SAM" id="MobiDB-lite"/>
    </source>
</evidence>
<dbReference type="InterPro" id="IPR035890">
    <property type="entry name" value="Anti-sigma-28_factor_FlgM_sf"/>
</dbReference>